<keyword evidence="1" id="KW-0560">Oxidoreductase</keyword>
<evidence type="ECO:0000259" key="2">
    <source>
        <dbReference type="Pfam" id="PF01266"/>
    </source>
</evidence>
<proteinExistence type="predicted"/>
<evidence type="ECO:0000256" key="1">
    <source>
        <dbReference type="ARBA" id="ARBA00023002"/>
    </source>
</evidence>
<dbReference type="PANTHER" id="PTHR13847:SF287">
    <property type="entry name" value="FAD-DEPENDENT OXIDOREDUCTASE DOMAIN-CONTAINING PROTEIN 1"/>
    <property type="match status" value="1"/>
</dbReference>
<organism evidence="3 4">
    <name type="scientific">Rhodophyticola porphyridii</name>
    <dbReference type="NCBI Taxonomy" id="1852017"/>
    <lineage>
        <taxon>Bacteria</taxon>
        <taxon>Pseudomonadati</taxon>
        <taxon>Pseudomonadota</taxon>
        <taxon>Alphaproteobacteria</taxon>
        <taxon>Rhodobacterales</taxon>
        <taxon>Roseobacteraceae</taxon>
        <taxon>Rhodophyticola</taxon>
    </lineage>
</organism>
<dbReference type="GO" id="GO:0005737">
    <property type="term" value="C:cytoplasm"/>
    <property type="evidence" value="ECO:0007669"/>
    <property type="project" value="TreeGrafter"/>
</dbReference>
<dbReference type="Gene3D" id="3.50.50.60">
    <property type="entry name" value="FAD/NAD(P)-binding domain"/>
    <property type="match status" value="1"/>
</dbReference>
<dbReference type="Pfam" id="PF01266">
    <property type="entry name" value="DAO"/>
    <property type="match status" value="1"/>
</dbReference>
<dbReference type="AlphaFoldDB" id="A0A3L9YDH9"/>
<accession>A0A3L9YDH9</accession>
<feature type="domain" description="FAD dependent oxidoreductase" evidence="2">
    <location>
        <begin position="7"/>
        <end position="389"/>
    </location>
</feature>
<sequence length="436" mass="47233">MSERQPDAIIIGTGVIGAAIAFEMSKAGWKTLSLDRNTQAGHGSTAGSCAIIRMHYSTFDGTAFAWEGYHYWRDWAAYLGLPEGTDLARFREVGCLVMKTGANGHLAKHMRYSAELGCPFEELIAEEVQRRLPIYAMDSFAPAKRLDDPGFGQPNGRRMDGAVFWPNGGYVTDPALSAQNLLAAARLHGAQVRTGVEVAGIARKNGRVAGVTLSDGGRVDAPVVINVAGPGSARINAMAGVLDDMTIQTRPLRQEVAHVPAPAGFDFEAAGCIVSDSDIACYVRPEQGNHILIGSEDPDCDPHDWADSDTDYNRAFTDQWMTQAMRYAQRVPSLGIPSRTRGVVDLYDASTDWIPIYDRSCLPGFYMACGTSGNQYKNAPIAGKMMAALVEYCEGGADHDAAPLRFTLPYIGREIDVGFYSRKRDINAESSFSVLG</sequence>
<reference evidence="3 4" key="1">
    <citation type="submission" date="2018-10" db="EMBL/GenBank/DDBJ databases">
        <authorList>
            <person name="Jung H.S."/>
            <person name="Jeon C.O."/>
        </authorList>
    </citation>
    <scope>NUCLEOTIDE SEQUENCE [LARGE SCALE GENOMIC DNA]</scope>
    <source>
        <strain evidence="3 4">MA-7-27</strain>
    </source>
</reference>
<protein>
    <submittedName>
        <fullName evidence="3">FAD-binding oxidoreductase</fullName>
    </submittedName>
</protein>
<dbReference type="InterPro" id="IPR006076">
    <property type="entry name" value="FAD-dep_OxRdtase"/>
</dbReference>
<dbReference type="Gene3D" id="3.30.9.10">
    <property type="entry name" value="D-Amino Acid Oxidase, subunit A, domain 2"/>
    <property type="match status" value="1"/>
</dbReference>
<dbReference type="GO" id="GO:0016491">
    <property type="term" value="F:oxidoreductase activity"/>
    <property type="evidence" value="ECO:0007669"/>
    <property type="project" value="UniProtKB-KW"/>
</dbReference>
<dbReference type="InterPro" id="IPR036188">
    <property type="entry name" value="FAD/NAD-bd_sf"/>
</dbReference>
<dbReference type="OrthoDB" id="9774675at2"/>
<gene>
    <name evidence="3" type="ORF">D9R08_16130</name>
</gene>
<comment type="caution">
    <text evidence="3">The sequence shown here is derived from an EMBL/GenBank/DDBJ whole genome shotgun (WGS) entry which is preliminary data.</text>
</comment>
<dbReference type="RefSeq" id="WP_121899101.1">
    <property type="nucleotide sequence ID" value="NZ_RCNT01000009.1"/>
</dbReference>
<dbReference type="Proteomes" id="UP000281343">
    <property type="component" value="Unassembled WGS sequence"/>
</dbReference>
<evidence type="ECO:0000313" key="4">
    <source>
        <dbReference type="Proteomes" id="UP000281343"/>
    </source>
</evidence>
<keyword evidence="4" id="KW-1185">Reference proteome</keyword>
<dbReference type="PANTHER" id="PTHR13847">
    <property type="entry name" value="SARCOSINE DEHYDROGENASE-RELATED"/>
    <property type="match status" value="1"/>
</dbReference>
<name>A0A3L9YDH9_9RHOB</name>
<evidence type="ECO:0000313" key="3">
    <source>
        <dbReference type="EMBL" id="RMA41020.1"/>
    </source>
</evidence>
<dbReference type="EMBL" id="RCNT01000009">
    <property type="protein sequence ID" value="RMA41020.1"/>
    <property type="molecule type" value="Genomic_DNA"/>
</dbReference>
<dbReference type="SUPFAM" id="SSF51905">
    <property type="entry name" value="FAD/NAD(P)-binding domain"/>
    <property type="match status" value="1"/>
</dbReference>